<evidence type="ECO:0000259" key="1">
    <source>
        <dbReference type="Pfam" id="PF26366"/>
    </source>
</evidence>
<name>A0ABS3WN79_9ACTN</name>
<reference evidence="2 3" key="1">
    <citation type="submission" date="2021-02" db="EMBL/GenBank/DDBJ databases">
        <title>Streptomyces spirodelae sp. nov., isolated from duckweed.</title>
        <authorList>
            <person name="Saimee Y."/>
            <person name="Duangmal K."/>
        </authorList>
    </citation>
    <scope>NUCLEOTIDE SEQUENCE [LARGE SCALE GENOMIC DNA]</scope>
    <source>
        <strain evidence="2 3">DW4-2</strain>
    </source>
</reference>
<feature type="domain" description="DUF8094" evidence="1">
    <location>
        <begin position="28"/>
        <end position="319"/>
    </location>
</feature>
<proteinExistence type="predicted"/>
<accession>A0ABS3WN79</accession>
<dbReference type="Proteomes" id="UP001518976">
    <property type="component" value="Unassembled WGS sequence"/>
</dbReference>
<organism evidence="2 3">
    <name type="scientific">Streptomyces spirodelae</name>
    <dbReference type="NCBI Taxonomy" id="2812904"/>
    <lineage>
        <taxon>Bacteria</taxon>
        <taxon>Bacillati</taxon>
        <taxon>Actinomycetota</taxon>
        <taxon>Actinomycetes</taxon>
        <taxon>Kitasatosporales</taxon>
        <taxon>Streptomycetaceae</taxon>
        <taxon>Streptomyces</taxon>
    </lineage>
</organism>
<protein>
    <recommendedName>
        <fullName evidence="1">DUF8094 domain-containing protein</fullName>
    </recommendedName>
</protein>
<gene>
    <name evidence="2" type="ORF">JW592_03660</name>
</gene>
<dbReference type="Pfam" id="PF26366">
    <property type="entry name" value="DUF8094"/>
    <property type="match status" value="1"/>
</dbReference>
<comment type="caution">
    <text evidence="2">The sequence shown here is derived from an EMBL/GenBank/DDBJ whole genome shotgun (WGS) entry which is preliminary data.</text>
</comment>
<dbReference type="EMBL" id="JAFFZN010000002">
    <property type="protein sequence ID" value="MBO8184575.1"/>
    <property type="molecule type" value="Genomic_DNA"/>
</dbReference>
<sequence>MPFAAAVTAGALLASLTGCVTVHGESAVVPALSKAEAAKVLGTFVKKNNQANTAYDAELNATIESGALGAIDQAGLKSRKEVRPKGNPDYRPLELTDTRYLIPEQAGWPKFFVTDSKSNRKGQGRWLFVFQRDRADGPWTASYLSVVDPGEIPRFARDEHGHVKAVPVGGGSGLTVSPDQLSKRYARYLQEGAGEDFAPGPHTSKVREQREKAMKRTSVRNEFADQPAQPPQYAPFGLRTKDGGALVFFASHHHHKQTLPKGYQPQIKDPLVKALMSGTPKHSVTFKRVSEQVVTVPARGKKGKVTFLSRIEGLTAAQGS</sequence>
<evidence type="ECO:0000313" key="2">
    <source>
        <dbReference type="EMBL" id="MBO8184575.1"/>
    </source>
</evidence>
<evidence type="ECO:0000313" key="3">
    <source>
        <dbReference type="Proteomes" id="UP001518976"/>
    </source>
</evidence>
<dbReference type="InterPro" id="IPR058407">
    <property type="entry name" value="DUF8094"/>
</dbReference>
<keyword evidence="3" id="KW-1185">Reference proteome</keyword>